<dbReference type="PROSITE" id="PS50200">
    <property type="entry name" value="RA"/>
    <property type="match status" value="1"/>
</dbReference>
<keyword evidence="10" id="KW-1185">Reference proteome</keyword>
<dbReference type="InterPro" id="IPR008937">
    <property type="entry name" value="Ras-like_GEF"/>
</dbReference>
<feature type="domain" description="Ras-associating" evidence="8">
    <location>
        <begin position="867"/>
        <end position="955"/>
    </location>
</feature>
<dbReference type="Pfam" id="PF00788">
    <property type="entry name" value="RA"/>
    <property type="match status" value="1"/>
</dbReference>
<evidence type="ECO:0000259" key="9">
    <source>
        <dbReference type="PROSITE" id="PS50212"/>
    </source>
</evidence>
<feature type="region of interest" description="Disordered" evidence="4">
    <location>
        <begin position="1189"/>
        <end position="1220"/>
    </location>
</feature>
<feature type="domain" description="N-terminal Ras-GEF" evidence="9">
    <location>
        <begin position="526"/>
        <end position="644"/>
    </location>
</feature>
<evidence type="ECO:0000256" key="3">
    <source>
        <dbReference type="PROSITE-ProRule" id="PRU00168"/>
    </source>
</evidence>
<proteinExistence type="inferred from homology"/>
<dbReference type="CDD" id="cd06224">
    <property type="entry name" value="REM"/>
    <property type="match status" value="1"/>
</dbReference>
<feature type="domain" description="Ras-GEF" evidence="5">
    <location>
        <begin position="980"/>
        <end position="1211"/>
    </location>
</feature>
<dbReference type="SMART" id="SM00229">
    <property type="entry name" value="RasGEFN"/>
    <property type="match status" value="1"/>
</dbReference>
<evidence type="ECO:0000313" key="11">
    <source>
        <dbReference type="WBParaSite" id="ACRNAN_Path_717.g2710.t2"/>
    </source>
</evidence>
<dbReference type="SUPFAM" id="SSF51206">
    <property type="entry name" value="cAMP-binding domain-like"/>
    <property type="match status" value="1"/>
</dbReference>
<dbReference type="CDD" id="cd01785">
    <property type="entry name" value="RA_PDZ-GEF1"/>
    <property type="match status" value="1"/>
</dbReference>
<dbReference type="InterPro" id="IPR001895">
    <property type="entry name" value="RASGEF_cat_dom"/>
</dbReference>
<dbReference type="PROSITE" id="PS50042">
    <property type="entry name" value="CNMP_BINDING_3"/>
    <property type="match status" value="1"/>
</dbReference>
<dbReference type="CDD" id="cd00038">
    <property type="entry name" value="CAP_ED"/>
    <property type="match status" value="1"/>
</dbReference>
<dbReference type="SUPFAM" id="SSF48366">
    <property type="entry name" value="Ras GEF"/>
    <property type="match status" value="1"/>
</dbReference>
<evidence type="ECO:0000256" key="2">
    <source>
        <dbReference type="ARBA" id="ARBA00022658"/>
    </source>
</evidence>
<dbReference type="Pfam" id="PF00617">
    <property type="entry name" value="RasGEF"/>
    <property type="match status" value="1"/>
</dbReference>
<dbReference type="Gene3D" id="1.10.840.10">
    <property type="entry name" value="Ras guanine-nucleotide exchange factors catalytic domain"/>
    <property type="match status" value="1"/>
</dbReference>
<feature type="region of interest" description="Disordered" evidence="4">
    <location>
        <begin position="833"/>
        <end position="865"/>
    </location>
</feature>
<feature type="compositionally biased region" description="Polar residues" evidence="4">
    <location>
        <begin position="1189"/>
        <end position="1214"/>
    </location>
</feature>
<evidence type="ECO:0000259" key="8">
    <source>
        <dbReference type="PROSITE" id="PS50200"/>
    </source>
</evidence>
<dbReference type="PANTHER" id="PTHR23113">
    <property type="entry name" value="GUANINE NUCLEOTIDE EXCHANGE FACTOR"/>
    <property type="match status" value="1"/>
</dbReference>
<dbReference type="Proteomes" id="UP000887540">
    <property type="component" value="Unplaced"/>
</dbReference>
<feature type="compositionally biased region" description="Low complexity" evidence="4">
    <location>
        <begin position="1276"/>
        <end position="1288"/>
    </location>
</feature>
<feature type="compositionally biased region" description="Polar residues" evidence="4">
    <location>
        <begin position="258"/>
        <end position="281"/>
    </location>
</feature>
<feature type="region of interest" description="Disordered" evidence="4">
    <location>
        <begin position="258"/>
        <end position="359"/>
    </location>
</feature>
<reference evidence="11" key="1">
    <citation type="submission" date="2022-11" db="UniProtKB">
        <authorList>
            <consortium name="WormBaseParasite"/>
        </authorList>
    </citation>
    <scope>IDENTIFICATION</scope>
</reference>
<feature type="domain" description="PDZ" evidence="7">
    <location>
        <begin position="645"/>
        <end position="716"/>
    </location>
</feature>
<dbReference type="SMART" id="SM00100">
    <property type="entry name" value="cNMP"/>
    <property type="match status" value="1"/>
</dbReference>
<evidence type="ECO:0000259" key="7">
    <source>
        <dbReference type="PROSITE" id="PS50106"/>
    </source>
</evidence>
<dbReference type="InterPro" id="IPR036964">
    <property type="entry name" value="RASGEF_cat_dom_sf"/>
</dbReference>
<feature type="region of interest" description="Disordered" evidence="4">
    <location>
        <begin position="101"/>
        <end position="124"/>
    </location>
</feature>
<dbReference type="PROSITE" id="PS50212">
    <property type="entry name" value="RASGEF_NTER"/>
    <property type="match status" value="1"/>
</dbReference>
<feature type="region of interest" description="Disordered" evidence="4">
    <location>
        <begin position="1256"/>
        <end position="1297"/>
    </location>
</feature>
<dbReference type="InterPro" id="IPR029071">
    <property type="entry name" value="Ubiquitin-like_domsf"/>
</dbReference>
<dbReference type="SMART" id="SM00147">
    <property type="entry name" value="RasGEF"/>
    <property type="match status" value="1"/>
</dbReference>
<dbReference type="Gene3D" id="1.20.870.10">
    <property type="entry name" value="Son of sevenless (SoS) protein Chain: S domain 1"/>
    <property type="match status" value="1"/>
</dbReference>
<dbReference type="PROSITE" id="PS50009">
    <property type="entry name" value="RASGEF_CAT"/>
    <property type="match status" value="1"/>
</dbReference>
<protein>
    <submittedName>
        <fullName evidence="11">Rap guanine nucleotide exchange factor</fullName>
    </submittedName>
</protein>
<dbReference type="InterPro" id="IPR036034">
    <property type="entry name" value="PDZ_sf"/>
</dbReference>
<feature type="compositionally biased region" description="Acidic residues" evidence="4">
    <location>
        <begin position="344"/>
        <end position="353"/>
    </location>
</feature>
<dbReference type="GO" id="GO:0007265">
    <property type="term" value="P:Ras protein signal transduction"/>
    <property type="evidence" value="ECO:0007669"/>
    <property type="project" value="TreeGrafter"/>
</dbReference>
<dbReference type="SMART" id="SM00228">
    <property type="entry name" value="PDZ"/>
    <property type="match status" value="1"/>
</dbReference>
<dbReference type="SUPFAM" id="SSF50156">
    <property type="entry name" value="PDZ domain-like"/>
    <property type="match status" value="1"/>
</dbReference>
<dbReference type="PANTHER" id="PTHR23113:SF249">
    <property type="entry name" value="RAP GUANINE NUCLEOTIDE EXCHANGE FACTOR 6"/>
    <property type="match status" value="1"/>
</dbReference>
<comment type="similarity">
    <text evidence="1">Belongs to the RAPGEF2 family.</text>
</comment>
<evidence type="ECO:0000256" key="1">
    <source>
        <dbReference type="ARBA" id="ARBA00010829"/>
    </source>
</evidence>
<name>A0A914CAM7_9BILA</name>
<dbReference type="CDD" id="cd06755">
    <property type="entry name" value="PDZ_RapGEF2_RapGEF6-like"/>
    <property type="match status" value="1"/>
</dbReference>
<dbReference type="InterPro" id="IPR014710">
    <property type="entry name" value="RmlC-like_jellyroll"/>
</dbReference>
<keyword evidence="2 3" id="KW-0344">Guanine-nucleotide releasing factor</keyword>
<dbReference type="WBParaSite" id="ACRNAN_Path_717.g2710.t2">
    <property type="protein sequence ID" value="ACRNAN_Path_717.g2710.t2"/>
    <property type="gene ID" value="ACRNAN_Path_717.g2710"/>
</dbReference>
<dbReference type="SMART" id="SM00314">
    <property type="entry name" value="RA"/>
    <property type="match status" value="1"/>
</dbReference>
<evidence type="ECO:0000259" key="6">
    <source>
        <dbReference type="PROSITE" id="PS50042"/>
    </source>
</evidence>
<feature type="compositionally biased region" description="Polar residues" evidence="4">
    <location>
        <begin position="101"/>
        <end position="110"/>
    </location>
</feature>
<sequence>MWVLESSNDVIFIFGKRNTMNLRRNSDCIVIQPSDMIVIDYPDVQRIPVHHNMAPSHSNDLNHHPQDPQNRMPAFNYAPHPSTLPPGVAHIHRKLHSLNLDSSVEPSSSGIPPKNSALQYPRPPIYRRVPSPAPTHDARPQQQEATTWYVTPSAPSYAQHRAHPSNYTNGPTHLSTAQTSTARVNAEPSNHKFFHPSTQANVSIALIGHNGSTSTQPYYVCHQGPIVLPEPSHKKMPPPPPPQQHPPMYTSVPINQEDPNSTATTTIVNTGSSSQPNSSRISKTRFHFTRKHSDDQGTTTVKVRALSGNQMALNSVTRRLRARSTASSSTTDGDDFSGLPEGAVDSDEEDEESCPSHDSFQELKDNVRECLEKEPAERNGDDISILMDFMQQMTALASLPLSIKRQLCLKMVFAVVADAGTVILQHGEKIDSWSVVVNGAVEWVKPSGERIEYHLGDCFGAEPIPQVQYNEGEMRTMVDDCEFVLVEHSDYCTIMSTINQHIKTEADGVTGEIVSETERRVVGNQVGLILIKAKPEKLVQHLIDDIDTSIDAHYVEDFLLMYRVFIFEPSTIFQRLIDWFNDPNLRDRVARIVLLWLNNHFNDFECSKEMLKLLENFENILELKSMFSQQALLNITCSVKSRPRTVTLTRSNRDQELAFNILGGKETGYGVFISNVEPNTPAEKNGLKRGDEIIEVNNQSFKHVSHTKAIDILKESTHLSMTVKSNLMGFKEMLMQMKKEEDLTDSAIPTNDKGPNGTIGRFQKRNALLSSGRRSTLNILPTGKGGTTVKAWNSSNSNTLAKSSMFEKLFTMLKGANASTEIALATDVTDEARPHTLRTSRSNPDISGHLVNHNQHTGHHSGGHHAPELAIKIYRADQSFRYLTIFPETTAKNVVQLALQEFGMNNEGASIDWALCECTVTKEGVIKQRRLPDDMQNLAERMGLNSRFYLKNNHRSENLIPDELAPEVLKESRISLQNLNAQCLAFQLTLQDFAVFSSIEPTEYVDNLFQLESRYGWPQLQNFENLFNREMWWVVTEVCCERNVYKRAKLIKKFIKVARHCRDYRNFNSMFAIISGLDKPAVRRLAQSWEKVSGKYMKMLSDIQQLIDPSRNMSKYRQHLATVALDPPVVPIYPVLRKDLIFSHEANPTYCDKLVNFEKLRMIARIVRSILRLSSASYDTDLIHQQMDGSENGTITTMRKLGSSTHSSKPMSSQSRKKLYEQTLMNRKVKAYLATMPIIDSEVELDRLSIECEALPQSAPSNGSSQPRRRMPSPSPSSVSSHSNQSDQKPPRFHVPKFGVESPQAVQKMLSLVQNSKVKTVPVSKNSDSPQMSKGTSSIRSNNTTPQVVRRIPSFSNSRNYTTELSIDSTSSTETNNNLHKKRNSVSSVEKS</sequence>
<dbReference type="InterPro" id="IPR023578">
    <property type="entry name" value="Ras_GEF_dom_sf"/>
</dbReference>
<organism evidence="10 11">
    <name type="scientific">Acrobeloides nanus</name>
    <dbReference type="NCBI Taxonomy" id="290746"/>
    <lineage>
        <taxon>Eukaryota</taxon>
        <taxon>Metazoa</taxon>
        <taxon>Ecdysozoa</taxon>
        <taxon>Nematoda</taxon>
        <taxon>Chromadorea</taxon>
        <taxon>Rhabditida</taxon>
        <taxon>Tylenchina</taxon>
        <taxon>Cephalobomorpha</taxon>
        <taxon>Cephaloboidea</taxon>
        <taxon>Cephalobidae</taxon>
        <taxon>Acrobeloides</taxon>
    </lineage>
</organism>
<feature type="region of interest" description="Disordered" evidence="4">
    <location>
        <begin position="1317"/>
        <end position="1392"/>
    </location>
</feature>
<dbReference type="InterPro" id="IPR018490">
    <property type="entry name" value="cNMP-bd_dom_sf"/>
</dbReference>
<dbReference type="SUPFAM" id="SSF54236">
    <property type="entry name" value="Ubiquitin-like"/>
    <property type="match status" value="1"/>
</dbReference>
<dbReference type="PROSITE" id="PS50106">
    <property type="entry name" value="PDZ"/>
    <property type="match status" value="1"/>
</dbReference>
<dbReference type="CDD" id="cd00155">
    <property type="entry name" value="RasGEF"/>
    <property type="match status" value="1"/>
</dbReference>
<dbReference type="InterPro" id="IPR000595">
    <property type="entry name" value="cNMP-bd_dom"/>
</dbReference>
<feature type="compositionally biased region" description="Polar residues" evidence="4">
    <location>
        <begin position="1354"/>
        <end position="1378"/>
    </location>
</feature>
<dbReference type="Gene3D" id="2.60.120.10">
    <property type="entry name" value="Jelly Rolls"/>
    <property type="match status" value="1"/>
</dbReference>
<dbReference type="GO" id="GO:0016324">
    <property type="term" value="C:apical plasma membrane"/>
    <property type="evidence" value="ECO:0007669"/>
    <property type="project" value="TreeGrafter"/>
</dbReference>
<dbReference type="GO" id="GO:0005085">
    <property type="term" value="F:guanyl-nucleotide exchange factor activity"/>
    <property type="evidence" value="ECO:0007669"/>
    <property type="project" value="UniProtKB-KW"/>
</dbReference>
<evidence type="ECO:0000313" key="10">
    <source>
        <dbReference type="Proteomes" id="UP000887540"/>
    </source>
</evidence>
<accession>A0A914CAM7</accession>
<dbReference type="InterPro" id="IPR001478">
    <property type="entry name" value="PDZ"/>
</dbReference>
<feature type="compositionally biased region" description="Polar residues" evidence="4">
    <location>
        <begin position="296"/>
        <end position="316"/>
    </location>
</feature>
<evidence type="ECO:0000256" key="4">
    <source>
        <dbReference type="SAM" id="MobiDB-lite"/>
    </source>
</evidence>
<feature type="domain" description="Cyclic nucleotide-binding" evidence="6">
    <location>
        <begin position="395"/>
        <end position="460"/>
    </location>
</feature>
<dbReference type="InterPro" id="IPR000651">
    <property type="entry name" value="Ras-like_Gua-exchang_fac_N"/>
</dbReference>
<dbReference type="InterPro" id="IPR000159">
    <property type="entry name" value="RA_dom"/>
</dbReference>
<evidence type="ECO:0000259" key="5">
    <source>
        <dbReference type="PROSITE" id="PS50009"/>
    </source>
</evidence>
<dbReference type="Gene3D" id="2.30.42.10">
    <property type="match status" value="1"/>
</dbReference>
<feature type="compositionally biased region" description="Polar residues" evidence="4">
    <location>
        <begin position="1317"/>
        <end position="1347"/>
    </location>
</feature>
<dbReference type="Pfam" id="PF00595">
    <property type="entry name" value="PDZ"/>
    <property type="match status" value="1"/>
</dbReference>
<dbReference type="Pfam" id="PF00618">
    <property type="entry name" value="RasGEF_N"/>
    <property type="match status" value="1"/>
</dbReference>